<keyword evidence="2" id="KW-1185">Reference proteome</keyword>
<gene>
    <name evidence="1" type="ORF">ERUC_LOCUS956</name>
</gene>
<evidence type="ECO:0000313" key="2">
    <source>
        <dbReference type="Proteomes" id="UP001642260"/>
    </source>
</evidence>
<accession>A0ABC8IP32</accession>
<organism evidence="1 2">
    <name type="scientific">Eruca vesicaria subsp. sativa</name>
    <name type="common">Garden rocket</name>
    <name type="synonym">Eruca sativa</name>
    <dbReference type="NCBI Taxonomy" id="29727"/>
    <lineage>
        <taxon>Eukaryota</taxon>
        <taxon>Viridiplantae</taxon>
        <taxon>Streptophyta</taxon>
        <taxon>Embryophyta</taxon>
        <taxon>Tracheophyta</taxon>
        <taxon>Spermatophyta</taxon>
        <taxon>Magnoliopsida</taxon>
        <taxon>eudicotyledons</taxon>
        <taxon>Gunneridae</taxon>
        <taxon>Pentapetalae</taxon>
        <taxon>rosids</taxon>
        <taxon>malvids</taxon>
        <taxon>Brassicales</taxon>
        <taxon>Brassicaceae</taxon>
        <taxon>Brassiceae</taxon>
        <taxon>Eruca</taxon>
    </lineage>
</organism>
<evidence type="ECO:0000313" key="1">
    <source>
        <dbReference type="EMBL" id="CAH8286027.1"/>
    </source>
</evidence>
<dbReference type="Proteomes" id="UP001642260">
    <property type="component" value="Unassembled WGS sequence"/>
</dbReference>
<sequence length="81" mass="8768">MVSRTKGTTTMEVGADDVAVITLISPPVNSLSFDVLYLKSNYEEVLSRNYFKDLNGEPCSALDINNSNMLSGIPNLALTPT</sequence>
<reference evidence="1 2" key="1">
    <citation type="submission" date="2022-03" db="EMBL/GenBank/DDBJ databases">
        <authorList>
            <person name="Macdonald S."/>
            <person name="Ahmed S."/>
            <person name="Newling K."/>
        </authorList>
    </citation>
    <scope>NUCLEOTIDE SEQUENCE [LARGE SCALE GENOMIC DNA]</scope>
</reference>
<name>A0ABC8IP32_ERUVS</name>
<dbReference type="EMBL" id="CAKOAT010033336">
    <property type="protein sequence ID" value="CAH8286027.1"/>
    <property type="molecule type" value="Genomic_DNA"/>
</dbReference>
<comment type="caution">
    <text evidence="1">The sequence shown here is derived from an EMBL/GenBank/DDBJ whole genome shotgun (WGS) entry which is preliminary data.</text>
</comment>
<proteinExistence type="predicted"/>
<dbReference type="Gene3D" id="3.90.226.10">
    <property type="entry name" value="2-enoyl-CoA Hydratase, Chain A, domain 1"/>
    <property type="match status" value="1"/>
</dbReference>
<dbReference type="AlphaFoldDB" id="A0ABC8IP32"/>
<protein>
    <submittedName>
        <fullName evidence="1">Uncharacterized protein</fullName>
    </submittedName>
</protein>